<accession>A0A6A6TG35</accession>
<dbReference type="Proteomes" id="UP000799324">
    <property type="component" value="Unassembled WGS sequence"/>
</dbReference>
<proteinExistence type="predicted"/>
<name>A0A6A6TG35_9PLEO</name>
<feature type="compositionally biased region" description="Polar residues" evidence="1">
    <location>
        <begin position="137"/>
        <end position="156"/>
    </location>
</feature>
<evidence type="ECO:0000313" key="3">
    <source>
        <dbReference type="Proteomes" id="UP000799324"/>
    </source>
</evidence>
<dbReference type="EMBL" id="MU004317">
    <property type="protein sequence ID" value="KAF2658207.1"/>
    <property type="molecule type" value="Genomic_DNA"/>
</dbReference>
<sequence>MSSYQRPGFAAMPMLTPLQTYTPHIIDGCYSHSSSPERNIAPFNNHIDKTAFLSSGRLTPETPEFTYKEPVAITDNFNPFMNSHAWSDDGQMHIGLGFENNIPGLMPGDTDLRLWSAPNLDGHSTPMGNMSVYDSPVSDSPTSLDTWPTQPLSVSPPQMAHTRAVPSLSMSEASAQDFDSPCTVQEEWSHFRSNSGELGPGDVMTSAPYIANVQTLPVASQVWESGVMPRSSTF</sequence>
<gene>
    <name evidence="2" type="ORF">K491DRAFT_713786</name>
</gene>
<dbReference type="AlphaFoldDB" id="A0A6A6TG35"/>
<protein>
    <submittedName>
        <fullName evidence="2">Uncharacterized protein</fullName>
    </submittedName>
</protein>
<keyword evidence="3" id="KW-1185">Reference proteome</keyword>
<feature type="region of interest" description="Disordered" evidence="1">
    <location>
        <begin position="135"/>
        <end position="158"/>
    </location>
</feature>
<organism evidence="2 3">
    <name type="scientific">Lophiostoma macrostomum CBS 122681</name>
    <dbReference type="NCBI Taxonomy" id="1314788"/>
    <lineage>
        <taxon>Eukaryota</taxon>
        <taxon>Fungi</taxon>
        <taxon>Dikarya</taxon>
        <taxon>Ascomycota</taxon>
        <taxon>Pezizomycotina</taxon>
        <taxon>Dothideomycetes</taxon>
        <taxon>Pleosporomycetidae</taxon>
        <taxon>Pleosporales</taxon>
        <taxon>Lophiostomataceae</taxon>
        <taxon>Lophiostoma</taxon>
    </lineage>
</organism>
<dbReference type="OrthoDB" id="40579at2759"/>
<evidence type="ECO:0000256" key="1">
    <source>
        <dbReference type="SAM" id="MobiDB-lite"/>
    </source>
</evidence>
<reference evidence="2" key="1">
    <citation type="journal article" date="2020" name="Stud. Mycol.">
        <title>101 Dothideomycetes genomes: a test case for predicting lifestyles and emergence of pathogens.</title>
        <authorList>
            <person name="Haridas S."/>
            <person name="Albert R."/>
            <person name="Binder M."/>
            <person name="Bloem J."/>
            <person name="Labutti K."/>
            <person name="Salamov A."/>
            <person name="Andreopoulos B."/>
            <person name="Baker S."/>
            <person name="Barry K."/>
            <person name="Bills G."/>
            <person name="Bluhm B."/>
            <person name="Cannon C."/>
            <person name="Castanera R."/>
            <person name="Culley D."/>
            <person name="Daum C."/>
            <person name="Ezra D."/>
            <person name="Gonzalez J."/>
            <person name="Henrissat B."/>
            <person name="Kuo A."/>
            <person name="Liang C."/>
            <person name="Lipzen A."/>
            <person name="Lutzoni F."/>
            <person name="Magnuson J."/>
            <person name="Mondo S."/>
            <person name="Nolan M."/>
            <person name="Ohm R."/>
            <person name="Pangilinan J."/>
            <person name="Park H.-J."/>
            <person name="Ramirez L."/>
            <person name="Alfaro M."/>
            <person name="Sun H."/>
            <person name="Tritt A."/>
            <person name="Yoshinaga Y."/>
            <person name="Zwiers L.-H."/>
            <person name="Turgeon B."/>
            <person name="Goodwin S."/>
            <person name="Spatafora J."/>
            <person name="Crous P."/>
            <person name="Grigoriev I."/>
        </authorList>
    </citation>
    <scope>NUCLEOTIDE SEQUENCE</scope>
    <source>
        <strain evidence="2">CBS 122681</strain>
    </source>
</reference>
<evidence type="ECO:0000313" key="2">
    <source>
        <dbReference type="EMBL" id="KAF2658207.1"/>
    </source>
</evidence>